<dbReference type="GO" id="GO:0001669">
    <property type="term" value="C:acrosomal vesicle"/>
    <property type="evidence" value="ECO:0007669"/>
    <property type="project" value="TreeGrafter"/>
</dbReference>
<dbReference type="EMBL" id="DYDO01000007">
    <property type="protein sequence ID" value="DBA21457.1"/>
    <property type="molecule type" value="Genomic_DNA"/>
</dbReference>
<dbReference type="GO" id="GO:0036126">
    <property type="term" value="C:sperm flagellum"/>
    <property type="evidence" value="ECO:0007669"/>
    <property type="project" value="TreeGrafter"/>
</dbReference>
<proteinExistence type="predicted"/>
<dbReference type="PANTHER" id="PTHR32455">
    <property type="entry name" value="SPERM ACROSOME-ASSOCIATED PROTEIN 9"/>
    <property type="match status" value="1"/>
</dbReference>
<evidence type="ECO:0000313" key="1">
    <source>
        <dbReference type="EMBL" id="DBA21457.1"/>
    </source>
</evidence>
<sequence>MEDTMTEVRQNLRTLEQRFKLLQQQQKTFINALERTRETARDRIRPVKTLAQVRNYLDNYCNNNTDRHILSLFLDVCADVAEFCVHLESIQNNTRTAQGIIEQIITLLNPTNDLSALRAK</sequence>
<accession>A0AAV3AEP3</accession>
<keyword evidence="2" id="KW-1185">Reference proteome</keyword>
<protein>
    <submittedName>
        <fullName evidence="1">Uncharacterized protein</fullName>
    </submittedName>
</protein>
<dbReference type="PANTHER" id="PTHR32455:SF1">
    <property type="entry name" value="SPERM ACROSOME-ASSOCIATED PROTEIN 9"/>
    <property type="match status" value="1"/>
</dbReference>
<dbReference type="Pfam" id="PF15120">
    <property type="entry name" value="SPACA9"/>
    <property type="match status" value="1"/>
</dbReference>
<comment type="caution">
    <text evidence="1">The sequence shown here is derived from an EMBL/GenBank/DDBJ whole genome shotgun (WGS) entry which is preliminary data.</text>
</comment>
<evidence type="ECO:0000313" key="2">
    <source>
        <dbReference type="Proteomes" id="UP001181693"/>
    </source>
</evidence>
<organism evidence="1 2">
    <name type="scientific">Pyxicephalus adspersus</name>
    <name type="common">African bullfrog</name>
    <dbReference type="NCBI Taxonomy" id="30357"/>
    <lineage>
        <taxon>Eukaryota</taxon>
        <taxon>Metazoa</taxon>
        <taxon>Chordata</taxon>
        <taxon>Craniata</taxon>
        <taxon>Vertebrata</taxon>
        <taxon>Euteleostomi</taxon>
        <taxon>Amphibia</taxon>
        <taxon>Batrachia</taxon>
        <taxon>Anura</taxon>
        <taxon>Neobatrachia</taxon>
        <taxon>Ranoidea</taxon>
        <taxon>Pyxicephalidae</taxon>
        <taxon>Pyxicephalinae</taxon>
        <taxon>Pyxicephalus</taxon>
    </lineage>
</organism>
<dbReference type="AlphaFoldDB" id="A0AAV3AEP3"/>
<reference evidence="1" key="1">
    <citation type="thesis" date="2020" institute="ProQuest LLC" country="789 East Eisenhower Parkway, Ann Arbor, MI, USA">
        <title>Comparative Genomics and Chromosome Evolution.</title>
        <authorList>
            <person name="Mudd A.B."/>
        </authorList>
    </citation>
    <scope>NUCLEOTIDE SEQUENCE</scope>
    <source>
        <strain evidence="1">1538</strain>
        <tissue evidence="1">Blood</tissue>
    </source>
</reference>
<dbReference type="GO" id="GO:0097546">
    <property type="term" value="C:ciliary base"/>
    <property type="evidence" value="ECO:0007669"/>
    <property type="project" value="TreeGrafter"/>
</dbReference>
<dbReference type="InterPro" id="IPR027818">
    <property type="entry name" value="SPACA9"/>
</dbReference>
<dbReference type="Proteomes" id="UP001181693">
    <property type="component" value="Unassembled WGS sequence"/>
</dbReference>
<name>A0AAV3AEP3_PYXAD</name>
<gene>
    <name evidence="1" type="ORF">GDO54_018088</name>
</gene>